<evidence type="ECO:0000313" key="2">
    <source>
        <dbReference type="Proteomes" id="UP001279734"/>
    </source>
</evidence>
<name>A0AAD3RZX7_NEPGR</name>
<evidence type="ECO:0000313" key="1">
    <source>
        <dbReference type="EMBL" id="GMH01810.1"/>
    </source>
</evidence>
<comment type="caution">
    <text evidence="1">The sequence shown here is derived from an EMBL/GenBank/DDBJ whole genome shotgun (WGS) entry which is preliminary data.</text>
</comment>
<keyword evidence="2" id="KW-1185">Reference proteome</keyword>
<accession>A0AAD3RZX7</accession>
<dbReference type="AlphaFoldDB" id="A0AAD3RZX7"/>
<dbReference type="Proteomes" id="UP001279734">
    <property type="component" value="Unassembled WGS sequence"/>
</dbReference>
<organism evidence="1 2">
    <name type="scientific">Nepenthes gracilis</name>
    <name type="common">Slender pitcher plant</name>
    <dbReference type="NCBI Taxonomy" id="150966"/>
    <lineage>
        <taxon>Eukaryota</taxon>
        <taxon>Viridiplantae</taxon>
        <taxon>Streptophyta</taxon>
        <taxon>Embryophyta</taxon>
        <taxon>Tracheophyta</taxon>
        <taxon>Spermatophyta</taxon>
        <taxon>Magnoliopsida</taxon>
        <taxon>eudicotyledons</taxon>
        <taxon>Gunneridae</taxon>
        <taxon>Pentapetalae</taxon>
        <taxon>Caryophyllales</taxon>
        <taxon>Nepenthaceae</taxon>
        <taxon>Nepenthes</taxon>
    </lineage>
</organism>
<reference evidence="1" key="1">
    <citation type="submission" date="2023-05" db="EMBL/GenBank/DDBJ databases">
        <title>Nepenthes gracilis genome sequencing.</title>
        <authorList>
            <person name="Fukushima K."/>
        </authorList>
    </citation>
    <scope>NUCLEOTIDE SEQUENCE</scope>
    <source>
        <strain evidence="1">SING2019-196</strain>
    </source>
</reference>
<gene>
    <name evidence="1" type="ORF">Nepgr_003649</name>
</gene>
<sequence length="119" mass="13062">MAESETEFPGFQVFVPEDEDVLRRRSLSRLQRRAPRPLQLKPPAPATFKCEGSLKAMASGLSSSPFTSFYQNKDPIPLLSPLTSPSLIDSSYACFKGLKDPGTESLASHSAPWSRSMSL</sequence>
<proteinExistence type="predicted"/>
<dbReference type="EMBL" id="BSYO01000003">
    <property type="protein sequence ID" value="GMH01810.1"/>
    <property type="molecule type" value="Genomic_DNA"/>
</dbReference>
<protein>
    <submittedName>
        <fullName evidence="1">Uncharacterized protein</fullName>
    </submittedName>
</protein>